<proteinExistence type="predicted"/>
<reference evidence="2 3" key="1">
    <citation type="submission" date="2014-04" db="EMBL/GenBank/DDBJ databases">
        <authorList>
            <consortium name="DOE Joint Genome Institute"/>
            <person name="Kuo A."/>
            <person name="Ruytinx J."/>
            <person name="Rineau F."/>
            <person name="Colpaert J."/>
            <person name="Kohler A."/>
            <person name="Nagy L.G."/>
            <person name="Floudas D."/>
            <person name="Copeland A."/>
            <person name="Barry K.W."/>
            <person name="Cichocki N."/>
            <person name="Veneault-Fourrey C."/>
            <person name="LaButti K."/>
            <person name="Lindquist E.A."/>
            <person name="Lipzen A."/>
            <person name="Lundell T."/>
            <person name="Morin E."/>
            <person name="Murat C."/>
            <person name="Sun H."/>
            <person name="Tunlid A."/>
            <person name="Henrissat B."/>
            <person name="Grigoriev I.V."/>
            <person name="Hibbett D.S."/>
            <person name="Martin F."/>
            <person name="Nordberg H.P."/>
            <person name="Cantor M.N."/>
            <person name="Hua S.X."/>
        </authorList>
    </citation>
    <scope>NUCLEOTIDE SEQUENCE [LARGE SCALE GENOMIC DNA]</scope>
    <source>
        <strain evidence="2 3">UH-Slu-Lm8-n1</strain>
    </source>
</reference>
<sequence>MFVSASEIPTSPGESRTLSYDALPESRDQNTGFDSVDEYGHDTIKRAGRFARRGALMGVSGLSKRSEIGEIGERSKSKNSDGVGHRRSERGNGEELPSGSSDGVGH</sequence>
<feature type="compositionally biased region" description="Polar residues" evidence="1">
    <location>
        <begin position="7"/>
        <end position="18"/>
    </location>
</feature>
<gene>
    <name evidence="2" type="ORF">CY34DRAFT_17142</name>
</gene>
<feature type="region of interest" description="Disordered" evidence="1">
    <location>
        <begin position="1"/>
        <end position="37"/>
    </location>
</feature>
<dbReference type="HOGENOM" id="CLU_2224940_0_0_1"/>
<feature type="compositionally biased region" description="Basic and acidic residues" evidence="1">
    <location>
        <begin position="64"/>
        <end position="93"/>
    </location>
</feature>
<dbReference type="OrthoDB" id="2691605at2759"/>
<feature type="region of interest" description="Disordered" evidence="1">
    <location>
        <begin position="61"/>
        <end position="106"/>
    </location>
</feature>
<reference evidence="3" key="2">
    <citation type="submission" date="2015-01" db="EMBL/GenBank/DDBJ databases">
        <title>Evolutionary Origins and Diversification of the Mycorrhizal Mutualists.</title>
        <authorList>
            <consortium name="DOE Joint Genome Institute"/>
            <consortium name="Mycorrhizal Genomics Consortium"/>
            <person name="Kohler A."/>
            <person name="Kuo A."/>
            <person name="Nagy L.G."/>
            <person name="Floudas D."/>
            <person name="Copeland A."/>
            <person name="Barry K.W."/>
            <person name="Cichocki N."/>
            <person name="Veneault-Fourrey C."/>
            <person name="LaButti K."/>
            <person name="Lindquist E.A."/>
            <person name="Lipzen A."/>
            <person name="Lundell T."/>
            <person name="Morin E."/>
            <person name="Murat C."/>
            <person name="Riley R."/>
            <person name="Ohm R."/>
            <person name="Sun H."/>
            <person name="Tunlid A."/>
            <person name="Henrissat B."/>
            <person name="Grigoriev I.V."/>
            <person name="Hibbett D.S."/>
            <person name="Martin F."/>
        </authorList>
    </citation>
    <scope>NUCLEOTIDE SEQUENCE [LARGE SCALE GENOMIC DNA]</scope>
    <source>
        <strain evidence="3">UH-Slu-Lm8-n1</strain>
    </source>
</reference>
<keyword evidence="3" id="KW-1185">Reference proteome</keyword>
<evidence type="ECO:0000256" key="1">
    <source>
        <dbReference type="SAM" id="MobiDB-lite"/>
    </source>
</evidence>
<name>A0A0D0A0A8_9AGAM</name>
<evidence type="ECO:0000313" key="3">
    <source>
        <dbReference type="Proteomes" id="UP000054485"/>
    </source>
</evidence>
<organism evidence="2 3">
    <name type="scientific">Suillus luteus UH-Slu-Lm8-n1</name>
    <dbReference type="NCBI Taxonomy" id="930992"/>
    <lineage>
        <taxon>Eukaryota</taxon>
        <taxon>Fungi</taxon>
        <taxon>Dikarya</taxon>
        <taxon>Basidiomycota</taxon>
        <taxon>Agaricomycotina</taxon>
        <taxon>Agaricomycetes</taxon>
        <taxon>Agaricomycetidae</taxon>
        <taxon>Boletales</taxon>
        <taxon>Suillineae</taxon>
        <taxon>Suillaceae</taxon>
        <taxon>Suillus</taxon>
    </lineage>
</organism>
<dbReference type="Proteomes" id="UP000054485">
    <property type="component" value="Unassembled WGS sequence"/>
</dbReference>
<dbReference type="EMBL" id="KN835646">
    <property type="protein sequence ID" value="KIK35246.1"/>
    <property type="molecule type" value="Genomic_DNA"/>
</dbReference>
<accession>A0A0D0A0A8</accession>
<protein>
    <submittedName>
        <fullName evidence="2">Uncharacterized protein</fullName>
    </submittedName>
</protein>
<dbReference type="InParanoid" id="A0A0D0A0A8"/>
<evidence type="ECO:0000313" key="2">
    <source>
        <dbReference type="EMBL" id="KIK35246.1"/>
    </source>
</evidence>
<dbReference type="AlphaFoldDB" id="A0A0D0A0A8"/>